<evidence type="ECO:0000313" key="3">
    <source>
        <dbReference type="Proteomes" id="UP001220209"/>
    </source>
</evidence>
<dbReference type="Proteomes" id="UP001220209">
    <property type="component" value="Chromosome 2"/>
</dbReference>
<dbReference type="AlphaFoldDB" id="A0ABD7Y3W6"/>
<keyword evidence="1" id="KW-0812">Transmembrane</keyword>
<sequence>MKIGTILNDEIDTKCFVSCRSNIALRYLFAIFTLTAIGFFRYLDGMRNLHRMVELNSFAIRTSGCAALQPRARSSSPAFSLPRR</sequence>
<proteinExistence type="predicted"/>
<evidence type="ECO:0000256" key="1">
    <source>
        <dbReference type="SAM" id="Phobius"/>
    </source>
</evidence>
<protein>
    <submittedName>
        <fullName evidence="2">Uncharacterized protein</fullName>
    </submittedName>
</protein>
<keyword evidence="1" id="KW-1133">Transmembrane helix</keyword>
<organism evidence="2 3">
    <name type="scientific">Burkholderia contaminans</name>
    <dbReference type="NCBI Taxonomy" id="488447"/>
    <lineage>
        <taxon>Bacteria</taxon>
        <taxon>Pseudomonadati</taxon>
        <taxon>Pseudomonadota</taxon>
        <taxon>Betaproteobacteria</taxon>
        <taxon>Burkholderiales</taxon>
        <taxon>Burkholderiaceae</taxon>
        <taxon>Burkholderia</taxon>
        <taxon>Burkholderia cepacia complex</taxon>
    </lineage>
</organism>
<dbReference type="EMBL" id="CP090641">
    <property type="protein sequence ID" value="WFN19743.1"/>
    <property type="molecule type" value="Genomic_DNA"/>
</dbReference>
<dbReference type="RefSeq" id="WP_141716929.1">
    <property type="nucleotide sequence ID" value="NZ_CABVQO010000024.1"/>
</dbReference>
<gene>
    <name evidence="2" type="ORF">LXE91_27740</name>
</gene>
<reference evidence="2 3" key="1">
    <citation type="submission" date="2021-12" db="EMBL/GenBank/DDBJ databases">
        <title>Genomic and phenotypic characterization of three Burkholderia contaminans isolates recovered from different sources.</title>
        <authorList>
            <person name="Lopez De Volder A."/>
            <person name="Fan Y."/>
            <person name="Nunvar J."/>
            <person name="Herrera T."/>
            <person name="Timp W."/>
            <person name="Degrossi J."/>
        </authorList>
    </citation>
    <scope>NUCLEOTIDE SEQUENCE [LARGE SCALE GENOMIC DNA]</scope>
    <source>
        <strain evidence="2 3">LMG 23361</strain>
    </source>
</reference>
<evidence type="ECO:0000313" key="2">
    <source>
        <dbReference type="EMBL" id="WFN19743.1"/>
    </source>
</evidence>
<name>A0ABD7Y3W6_9BURK</name>
<feature type="transmembrane region" description="Helical" evidence="1">
    <location>
        <begin position="24"/>
        <end position="43"/>
    </location>
</feature>
<accession>A0ABD7Y3W6</accession>
<keyword evidence="1" id="KW-0472">Membrane</keyword>